<gene>
    <name evidence="1" type="ORF">LC1Nh_0621</name>
</gene>
<protein>
    <submittedName>
        <fullName evidence="1">Uncharacterized protein</fullName>
    </submittedName>
</protein>
<dbReference type="Proteomes" id="UP000377803">
    <property type="component" value="Chromosome"/>
</dbReference>
<dbReference type="KEGG" id="ncon:LC1Nh_0621"/>
<evidence type="ECO:0000313" key="1">
    <source>
        <dbReference type="EMBL" id="QGA80514.1"/>
    </source>
</evidence>
<sequence>MVSNKIFVSASALADKAKNKKSYSHKEQESELIDTFSLPELGEGFVDSNNQIDDLASTMGRLVSFGFHEHDDGNMDAAEVYFIAKDALMFGKPVKEGEILPEDLVEAAVSYSDALEAKDCHEWAQLDRETKLTLAEDFEMVDQYLDSSTEELYRNTTSEEKDLLGVRDVDSENLEDLWNDIVQDHEGLNFVKGIFERREDALGIREGLYSEHELWWLDHKAVDFYSTDCAIARYAELEAATGLDQFGQQALSLIDARDGSKAEAVGKSMKPSDGIAGPGLLASMYLTGVEAHDSHGVASKRAMPELVAPYYKATLLPQFADSYSVEDLREYAATYHSGNIEEFAEAKSIEQDPKMFV</sequence>
<name>A0A5Q0UG31_9ARCH</name>
<proteinExistence type="predicted"/>
<dbReference type="EMBL" id="CP040089">
    <property type="protein sequence ID" value="QGA80514.1"/>
    <property type="molecule type" value="Genomic_DNA"/>
</dbReference>
<accession>A0A5Q0UG31</accession>
<dbReference type="RefSeq" id="WP_153550253.1">
    <property type="nucleotide sequence ID" value="NZ_CP040089.1"/>
</dbReference>
<evidence type="ECO:0000313" key="2">
    <source>
        <dbReference type="Proteomes" id="UP000377803"/>
    </source>
</evidence>
<dbReference type="AlphaFoldDB" id="A0A5Q0UG31"/>
<reference evidence="2" key="1">
    <citation type="submission" date="2019-05" db="EMBL/GenBank/DDBJ databases">
        <title>Candidatus Nanohalobium constans, a novel model system to study the DPANN nano-sized archaea: genomic and physiological characterization of a nanoarchaeon co-cultured with its chitinotrophic host.</title>
        <authorList>
            <person name="La Cono V."/>
            <person name="Arcadi E."/>
            <person name="Crisafi F."/>
            <person name="Denaro R."/>
            <person name="La Spada G."/>
            <person name="Messina E."/>
            <person name="Smedile F."/>
            <person name="Toshchakov S.V."/>
            <person name="Shevchenko M.A."/>
            <person name="Golyshin P.N."/>
            <person name="Golyshina O.V."/>
            <person name="Ferrer M."/>
            <person name="Rohde M."/>
            <person name="Mushegian A."/>
            <person name="Sorokin D.Y."/>
            <person name="Giuliano L."/>
            <person name="Yakimov M.M."/>
        </authorList>
    </citation>
    <scope>NUCLEOTIDE SEQUENCE [LARGE SCALE GENOMIC DNA]</scope>
    <source>
        <strain evidence="2">LC1Nh</strain>
    </source>
</reference>
<keyword evidence="2" id="KW-1185">Reference proteome</keyword>
<organism evidence="1 2">
    <name type="scientific">Candidatus Nanohalobium constans</name>
    <dbReference type="NCBI Taxonomy" id="2565781"/>
    <lineage>
        <taxon>Archaea</taxon>
        <taxon>Candidatus Nanohalarchaeota</taxon>
        <taxon>Candidatus Nanohalobia</taxon>
        <taxon>Candidatus Nanohalobiales</taxon>
        <taxon>Candidatus Nanohalobiaceae</taxon>
        <taxon>Candidatus Nanohalobium</taxon>
    </lineage>
</organism>
<dbReference type="GeneID" id="42365006"/>